<evidence type="ECO:0000259" key="16">
    <source>
        <dbReference type="PROSITE" id="PS50929"/>
    </source>
</evidence>
<dbReference type="InterPro" id="IPR036640">
    <property type="entry name" value="ABC1_TM_sf"/>
</dbReference>
<feature type="transmembrane region" description="Helical" evidence="14">
    <location>
        <begin position="35"/>
        <end position="59"/>
    </location>
</feature>
<dbReference type="PANTHER" id="PTHR43394:SF27">
    <property type="entry name" value="ATP-DEPENDENT TRANSLOCASE ABCB1-LIKE"/>
    <property type="match status" value="1"/>
</dbReference>
<dbReference type="InterPro" id="IPR027417">
    <property type="entry name" value="P-loop_NTPase"/>
</dbReference>
<feature type="transmembrane region" description="Helical" evidence="14">
    <location>
        <begin position="740"/>
        <end position="767"/>
    </location>
</feature>
<feature type="transmembrane region" description="Helical" evidence="14">
    <location>
        <begin position="698"/>
        <end position="720"/>
    </location>
</feature>
<evidence type="ECO:0000256" key="8">
    <source>
        <dbReference type="ARBA" id="ARBA00022840"/>
    </source>
</evidence>
<dbReference type="PROSITE" id="PS50929">
    <property type="entry name" value="ABC_TM1F"/>
    <property type="match status" value="2"/>
</dbReference>
<evidence type="ECO:0000259" key="15">
    <source>
        <dbReference type="PROSITE" id="PS50893"/>
    </source>
</evidence>
<evidence type="ECO:0000256" key="7">
    <source>
        <dbReference type="ARBA" id="ARBA00022741"/>
    </source>
</evidence>
<dbReference type="FunFam" id="3.40.50.300:FF:000479">
    <property type="entry name" value="Multidrug resistance protein 1A"/>
    <property type="match status" value="1"/>
</dbReference>
<evidence type="ECO:0000256" key="14">
    <source>
        <dbReference type="SAM" id="Phobius"/>
    </source>
</evidence>
<feature type="transmembrane region" description="Helical" evidence="14">
    <location>
        <begin position="959"/>
        <end position="982"/>
    </location>
</feature>
<feature type="domain" description="ABC transporter" evidence="15">
    <location>
        <begin position="368"/>
        <end position="604"/>
    </location>
</feature>
<dbReference type="EC" id="7.6.2.2" evidence="3"/>
<keyword evidence="10 14" id="KW-1133">Transmembrane helix</keyword>
<comment type="subcellular location">
    <subcellularLocation>
        <location evidence="1">Membrane</location>
        <topology evidence="1">Multi-pass membrane protein</topology>
    </subcellularLocation>
</comment>
<accession>A0AAF5PW46</accession>
<feature type="transmembrane region" description="Helical" evidence="14">
    <location>
        <begin position="926"/>
        <end position="947"/>
    </location>
</feature>
<dbReference type="CDD" id="cd18578">
    <property type="entry name" value="ABC_6TM_Pgp_ABCB1_D2_like"/>
    <property type="match status" value="1"/>
</dbReference>
<feature type="domain" description="ABC transmembrane type-1" evidence="16">
    <location>
        <begin position="39"/>
        <end position="333"/>
    </location>
</feature>
<dbReference type="SUPFAM" id="SSF52540">
    <property type="entry name" value="P-loop containing nucleoside triphosphate hydrolases"/>
    <property type="match status" value="2"/>
</dbReference>
<dbReference type="SUPFAM" id="SSF90123">
    <property type="entry name" value="ABC transporter transmembrane region"/>
    <property type="match status" value="2"/>
</dbReference>
<dbReference type="PROSITE" id="PS00211">
    <property type="entry name" value="ABC_TRANSPORTER_1"/>
    <property type="match status" value="2"/>
</dbReference>
<dbReference type="CDD" id="cd03249">
    <property type="entry name" value="ABC_MTABC3_MDL1_MDL2"/>
    <property type="match status" value="2"/>
</dbReference>
<keyword evidence="8" id="KW-0067">ATP-binding</keyword>
<keyword evidence="6" id="KW-0677">Repeat</keyword>
<sequence>MKEKSSWKNKFDGDTKVIRHASFIEILRYAERRDYILLAFGITLSLVSGAISPISSVFFRGMTDALIAGQSSLKNGTFNLEVYTNSVITYVYFYAILAILLFLIRFSSMSCFITLSERQTHEIRKRFFAALLRQQMAWYDKNETGVLINKLSAGIDQIKDGIGDKFSILLQASTHFIFGIIIGLYYSWNMTLLILLIAPFIIMLLFGSVKALSAMTRGEMRAYDEASAVANEVISNIRTVTSFNAQYAEVVRYRDRLNHAQKIGIKGVFITGIFTGFYVFVIFGSMGFVFWYGTNLVIEGKITPGTVFAVFWAIMIGAIHLGQAIPQFGVFTAAKLAAGEIFRIIDLEPNINCMSLHGLIPSHVEGRIELHNVNFWYPSRPNVKILHNTSFTVNAGSTVALVGHSGCGKSTIIELLLRFYEQQTGIITLDGVSIRDLNIEWLRNKIGFVSQEPIIFAATVEENLKLGNEVLTEIELIEACRIANAHDFIMKLPKGYKTLIGVGGIQLSGGQKQRIAIARVLLRDPKILLFDEATSALDSESEVAVQMALDRVRAGRTTITIAHRLSTIRNADQIIVFKNGKIIESGLHDELIALDGIYCQNVQAQEIGDIEFVNSDDELSSSYQYENNERTDEESDSNKVSKWPRRNECFRKSIASSKSHTNEMDCENEKISCKDIGDKIKNVSIFDILKFAGKELPIIAVSLIFTILKGLSWPIFSIIYGRTFLALSSLDNDKMVEDTALNAILYLILGIVGGFSTFSSGTLFGIVGEKISVRLRIAVFTNILRQDSSFFDNELHSIGKLTTRLATDAQNIKAAIDQRLAELLQGIVSLCAGIIVAFSFSWKMACIGVIICTIFVILQTSLSHYLKIQGQKDAKIAEKAASLASESIENIRTVQYLTMQSKIYKSYCFSSQEPHKRAIIRGFWQALSYALSNSFVQSNFAISYLFGLWLVRNSWSEPYIVFQVIEALNMASFTALAAASFLSEYVRARISANLTFHIKNQIPLIDNLSEAGNLPEQTIKGNIYLKDVCFVYPMFRQHSILRKFSMFATFGQTIALVGPSGCGKSTVIKLLERFYDVTDGVLYIDDYDIKSYNIRYLRSHIALVDQEPTLFNVSIRDNIAYGLDDASQEQIEAAAKLVNIHNFVVTLPQGYDTIVGSKGSHLSGGQKQRIAIARAIIRNPKILLLDEATSALDSENEKMVQEALETARRGRTCIVIAHRLKTIQNADLIIVLKDGQIVECGNHTQLLAQKGLYCCLIEKQKVL</sequence>
<keyword evidence="11 14" id="KW-0472">Membrane</keyword>
<keyword evidence="5 14" id="KW-0812">Transmembrane</keyword>
<organism evidence="17 18">
    <name type="scientific">Wuchereria bancrofti</name>
    <dbReference type="NCBI Taxonomy" id="6293"/>
    <lineage>
        <taxon>Eukaryota</taxon>
        <taxon>Metazoa</taxon>
        <taxon>Ecdysozoa</taxon>
        <taxon>Nematoda</taxon>
        <taxon>Chromadorea</taxon>
        <taxon>Rhabditida</taxon>
        <taxon>Spirurina</taxon>
        <taxon>Spiruromorpha</taxon>
        <taxon>Filarioidea</taxon>
        <taxon>Onchocercidae</taxon>
        <taxon>Wuchereria</taxon>
    </lineage>
</organism>
<dbReference type="Pfam" id="PF00664">
    <property type="entry name" value="ABC_membrane"/>
    <property type="match status" value="2"/>
</dbReference>
<evidence type="ECO:0000256" key="10">
    <source>
        <dbReference type="ARBA" id="ARBA00022989"/>
    </source>
</evidence>
<evidence type="ECO:0000256" key="2">
    <source>
        <dbReference type="ARBA" id="ARBA00007577"/>
    </source>
</evidence>
<protein>
    <recommendedName>
        <fullName evidence="3">ABC-type xenobiotic transporter</fullName>
        <ecNumber evidence="3">7.6.2.2</ecNumber>
    </recommendedName>
</protein>
<keyword evidence="7" id="KW-0547">Nucleotide-binding</keyword>
<dbReference type="InterPro" id="IPR003439">
    <property type="entry name" value="ABC_transporter-like_ATP-bd"/>
</dbReference>
<keyword evidence="12" id="KW-0325">Glycoprotein</keyword>
<dbReference type="GO" id="GO:0005524">
    <property type="term" value="F:ATP binding"/>
    <property type="evidence" value="ECO:0007669"/>
    <property type="project" value="UniProtKB-KW"/>
</dbReference>
<evidence type="ECO:0000256" key="5">
    <source>
        <dbReference type="ARBA" id="ARBA00022692"/>
    </source>
</evidence>
<dbReference type="Pfam" id="PF00005">
    <property type="entry name" value="ABC_tran"/>
    <property type="match status" value="2"/>
</dbReference>
<dbReference type="GO" id="GO:0090374">
    <property type="term" value="P:oligopeptide export from mitochondrion"/>
    <property type="evidence" value="ECO:0007669"/>
    <property type="project" value="TreeGrafter"/>
</dbReference>
<proteinExistence type="inferred from homology"/>
<evidence type="ECO:0000256" key="1">
    <source>
        <dbReference type="ARBA" id="ARBA00004141"/>
    </source>
</evidence>
<dbReference type="InterPro" id="IPR011527">
    <property type="entry name" value="ABC1_TM_dom"/>
</dbReference>
<feature type="transmembrane region" description="Helical" evidence="14">
    <location>
        <begin position="302"/>
        <end position="321"/>
    </location>
</feature>
<reference evidence="18" key="3">
    <citation type="submission" date="2024-02" db="UniProtKB">
        <authorList>
            <consortium name="WormBaseParasite"/>
        </authorList>
    </citation>
    <scope>IDENTIFICATION</scope>
    <source>
        <strain evidence="18">pt0022</strain>
    </source>
</reference>
<evidence type="ECO:0000256" key="3">
    <source>
        <dbReference type="ARBA" id="ARBA00012191"/>
    </source>
</evidence>
<feature type="transmembrane region" description="Helical" evidence="14">
    <location>
        <begin position="192"/>
        <end position="212"/>
    </location>
</feature>
<dbReference type="WBParaSite" id="mrna-Wban_06414">
    <property type="protein sequence ID" value="mrna-Wban_06414"/>
    <property type="gene ID" value="Wban_06414"/>
</dbReference>
<comment type="catalytic activity">
    <reaction evidence="13">
        <text>ATP + H2O + xenobioticSide 1 = ADP + phosphate + xenobioticSide 2.</text>
        <dbReference type="EC" id="7.6.2.2"/>
    </reaction>
</comment>
<dbReference type="Gene3D" id="1.20.1560.10">
    <property type="entry name" value="ABC transporter type 1, transmembrane domain"/>
    <property type="match status" value="1"/>
</dbReference>
<dbReference type="SMART" id="SM00382">
    <property type="entry name" value="AAA"/>
    <property type="match status" value="2"/>
</dbReference>
<dbReference type="GO" id="GO:0015421">
    <property type="term" value="F:ABC-type oligopeptide transporter activity"/>
    <property type="evidence" value="ECO:0007669"/>
    <property type="project" value="TreeGrafter"/>
</dbReference>
<dbReference type="GO" id="GO:0005743">
    <property type="term" value="C:mitochondrial inner membrane"/>
    <property type="evidence" value="ECO:0007669"/>
    <property type="project" value="TreeGrafter"/>
</dbReference>
<comment type="similarity">
    <text evidence="2">Belongs to the ABC transporter superfamily. ABCB family. Multidrug resistance exporter (TC 3.A.1.201) subfamily.</text>
</comment>
<feature type="transmembrane region" description="Helical" evidence="14">
    <location>
        <begin position="847"/>
        <end position="866"/>
    </location>
</feature>
<keyword evidence="4" id="KW-0813">Transport</keyword>
<dbReference type="AlphaFoldDB" id="A0AAF5PW46"/>
<evidence type="ECO:0000313" key="18">
    <source>
        <dbReference type="WBParaSite" id="mrna-Wban_06414"/>
    </source>
</evidence>
<dbReference type="CDD" id="cd18577">
    <property type="entry name" value="ABC_6TM_Pgp_ABCB1_D1_like"/>
    <property type="match status" value="1"/>
</dbReference>
<dbReference type="GO" id="GO:0016887">
    <property type="term" value="F:ATP hydrolysis activity"/>
    <property type="evidence" value="ECO:0007669"/>
    <property type="project" value="InterPro"/>
</dbReference>
<dbReference type="Proteomes" id="UP000093561">
    <property type="component" value="Unassembled WGS sequence"/>
</dbReference>
<evidence type="ECO:0000313" key="17">
    <source>
        <dbReference type="Proteomes" id="UP000093561"/>
    </source>
</evidence>
<feature type="domain" description="ABC transmembrane type-1" evidence="16">
    <location>
        <begin position="700"/>
        <end position="987"/>
    </location>
</feature>
<evidence type="ECO:0000256" key="11">
    <source>
        <dbReference type="ARBA" id="ARBA00023136"/>
    </source>
</evidence>
<dbReference type="Gene3D" id="3.40.50.300">
    <property type="entry name" value="P-loop containing nucleotide triphosphate hydrolases"/>
    <property type="match status" value="2"/>
</dbReference>
<evidence type="ECO:0000256" key="4">
    <source>
        <dbReference type="ARBA" id="ARBA00022448"/>
    </source>
</evidence>
<reference evidence="17" key="1">
    <citation type="submission" date="2015-03" db="EMBL/GenBank/DDBJ databases">
        <title>Wuchereria bancrofti Genome Sequencing Papua New Guinea Strain.</title>
        <authorList>
            <person name="Small S.T."/>
            <person name="Serre D."/>
            <person name="Zimmerman P.A."/>
        </authorList>
    </citation>
    <scope>NUCLEOTIDE SEQUENCE [LARGE SCALE GENOMIC DNA]</scope>
    <source>
        <strain evidence="17">pt0022</strain>
    </source>
</reference>
<dbReference type="PANTHER" id="PTHR43394">
    <property type="entry name" value="ATP-DEPENDENT PERMEASE MDL1, MITOCHONDRIAL"/>
    <property type="match status" value="1"/>
</dbReference>
<dbReference type="InterPro" id="IPR039421">
    <property type="entry name" value="Type_1_exporter"/>
</dbReference>
<evidence type="ECO:0000256" key="13">
    <source>
        <dbReference type="ARBA" id="ARBA00034018"/>
    </source>
</evidence>
<feature type="domain" description="ABC transporter" evidence="15">
    <location>
        <begin position="1023"/>
        <end position="1259"/>
    </location>
</feature>
<name>A0AAF5PW46_WUCBA</name>
<keyword evidence="9" id="KW-1278">Translocase</keyword>
<dbReference type="PROSITE" id="PS50893">
    <property type="entry name" value="ABC_TRANSPORTER_2"/>
    <property type="match status" value="2"/>
</dbReference>
<evidence type="ECO:0000256" key="6">
    <source>
        <dbReference type="ARBA" id="ARBA00022737"/>
    </source>
</evidence>
<dbReference type="InterPro" id="IPR003593">
    <property type="entry name" value="AAA+_ATPase"/>
</dbReference>
<dbReference type="FunFam" id="3.40.50.300:FF:000916">
    <property type="entry name" value="ABC transporter B family member 9"/>
    <property type="match status" value="1"/>
</dbReference>
<evidence type="ECO:0000256" key="9">
    <source>
        <dbReference type="ARBA" id="ARBA00022967"/>
    </source>
</evidence>
<dbReference type="GO" id="GO:0008559">
    <property type="term" value="F:ABC-type xenobiotic transporter activity"/>
    <property type="evidence" value="ECO:0007669"/>
    <property type="project" value="UniProtKB-EC"/>
</dbReference>
<feature type="transmembrane region" description="Helical" evidence="14">
    <location>
        <begin position="91"/>
        <end position="115"/>
    </location>
</feature>
<dbReference type="InterPro" id="IPR017871">
    <property type="entry name" value="ABC_transporter-like_CS"/>
</dbReference>
<evidence type="ECO:0000256" key="12">
    <source>
        <dbReference type="ARBA" id="ARBA00023180"/>
    </source>
</evidence>
<feature type="transmembrane region" description="Helical" evidence="14">
    <location>
        <begin position="166"/>
        <end position="186"/>
    </location>
</feature>
<reference evidence="17" key="2">
    <citation type="journal article" date="2016" name="Mol. Ecol.">
        <title>Population genomics of the filarial nematode parasite Wuchereria bancrofti from mosquitoes.</title>
        <authorList>
            <person name="Small S.T."/>
            <person name="Reimer L.J."/>
            <person name="Tisch D.J."/>
            <person name="King C.L."/>
            <person name="Christensen B.M."/>
            <person name="Siba P.M."/>
            <person name="Kazura J.W."/>
            <person name="Serre D."/>
            <person name="Zimmerman P.A."/>
        </authorList>
    </citation>
    <scope>NUCLEOTIDE SEQUENCE</scope>
    <source>
        <strain evidence="17">pt0022</strain>
    </source>
</reference>
<feature type="transmembrane region" description="Helical" evidence="14">
    <location>
        <begin position="823"/>
        <end position="841"/>
    </location>
</feature>
<feature type="transmembrane region" description="Helical" evidence="14">
    <location>
        <begin position="263"/>
        <end position="290"/>
    </location>
</feature>